<reference evidence="3" key="1">
    <citation type="submission" date="2016-08" db="EMBL/GenBank/DDBJ databases">
        <authorList>
            <person name="Varghese N."/>
            <person name="Submissions Spin"/>
        </authorList>
    </citation>
    <scope>NUCLEOTIDE SEQUENCE [LARGE SCALE GENOMIC DNA]</scope>
    <source>
        <strain evidence="3">HAMBI 2975</strain>
    </source>
</reference>
<feature type="region of interest" description="Disordered" evidence="1">
    <location>
        <begin position="262"/>
        <end position="283"/>
    </location>
</feature>
<name>A0A1C3VIZ9_9HYPH</name>
<dbReference type="STRING" id="410764.GA0061103_3860"/>
<dbReference type="AlphaFoldDB" id="A0A1C3VIZ9"/>
<protein>
    <submittedName>
        <fullName evidence="2">Uncharacterized protein</fullName>
    </submittedName>
</protein>
<dbReference type="OrthoDB" id="8304872at2"/>
<dbReference type="Proteomes" id="UP000199101">
    <property type="component" value="Unassembled WGS sequence"/>
</dbReference>
<feature type="region of interest" description="Disordered" evidence="1">
    <location>
        <begin position="292"/>
        <end position="311"/>
    </location>
</feature>
<gene>
    <name evidence="2" type="ORF">GA0061103_3860</name>
</gene>
<dbReference type="RefSeq" id="WP_092712077.1">
    <property type="nucleotide sequence ID" value="NZ_FMAG01000003.1"/>
</dbReference>
<sequence length="403" mass="44612">MIQFALLFGLGFLTAALLVFLIAPAIHRRIVWFTEKRLKATMPLSPQEVRAQKDMARALFAAENARTEHALTQERDKTVALQIQNGKLQQEASRLSAGGVELQTRIDDLEVEAGELRSRLRHEESYISQLKSSIHTAEQVSAEKEADIDGLRKRMTKMGADADNLRIDLATRETEIESLKLRINTLRDERDTLRQDLNATSLRAADAEQSLRQENDKNKRLEERLNREIAGSADKETAIERHAQDVLRLRERLEAAVKESKEAGKALRAAGLTPPKKPARTPKLAAASIIAGSAGEQGTTTEPPQVAEPERTVEDEIAQMTEEVRNRAAALSDRLLKARTPAHDDAMREEIAKIAANMVALTALKEGDGSPIFNLLPKDREPAEPGARISLADRVAAILPKHP</sequence>
<evidence type="ECO:0000256" key="1">
    <source>
        <dbReference type="SAM" id="MobiDB-lite"/>
    </source>
</evidence>
<proteinExistence type="predicted"/>
<organism evidence="2 3">
    <name type="scientific">Rhizobium multihospitium</name>
    <dbReference type="NCBI Taxonomy" id="410764"/>
    <lineage>
        <taxon>Bacteria</taxon>
        <taxon>Pseudomonadati</taxon>
        <taxon>Pseudomonadota</taxon>
        <taxon>Alphaproteobacteria</taxon>
        <taxon>Hyphomicrobiales</taxon>
        <taxon>Rhizobiaceae</taxon>
        <taxon>Rhizobium/Agrobacterium group</taxon>
        <taxon>Rhizobium</taxon>
    </lineage>
</organism>
<keyword evidence="3" id="KW-1185">Reference proteome</keyword>
<evidence type="ECO:0000313" key="3">
    <source>
        <dbReference type="Proteomes" id="UP000199101"/>
    </source>
</evidence>
<dbReference type="Gene3D" id="1.10.287.1490">
    <property type="match status" value="1"/>
</dbReference>
<evidence type="ECO:0000313" key="2">
    <source>
        <dbReference type="EMBL" id="SCB27726.1"/>
    </source>
</evidence>
<dbReference type="EMBL" id="FMAG01000003">
    <property type="protein sequence ID" value="SCB27726.1"/>
    <property type="molecule type" value="Genomic_DNA"/>
</dbReference>
<accession>A0A1C3VIZ9</accession>